<evidence type="ECO:0000256" key="4">
    <source>
        <dbReference type="ARBA" id="ARBA00022989"/>
    </source>
</evidence>
<evidence type="ECO:0000256" key="1">
    <source>
        <dbReference type="ARBA" id="ARBA00004651"/>
    </source>
</evidence>
<reference evidence="8" key="1">
    <citation type="journal article" date="2014" name="Front. Microbiol.">
        <title>High frequency of phylogenetically diverse reductive dehalogenase-homologous genes in deep subseafloor sedimentary metagenomes.</title>
        <authorList>
            <person name="Kawai M."/>
            <person name="Futagami T."/>
            <person name="Toyoda A."/>
            <person name="Takaki Y."/>
            <person name="Nishi S."/>
            <person name="Hori S."/>
            <person name="Arai W."/>
            <person name="Tsubouchi T."/>
            <person name="Morono Y."/>
            <person name="Uchiyama I."/>
            <person name="Ito T."/>
            <person name="Fujiyama A."/>
            <person name="Inagaki F."/>
            <person name="Takami H."/>
        </authorList>
    </citation>
    <scope>NUCLEOTIDE SEQUENCE</scope>
    <source>
        <strain evidence="8">Expedition CK06-06</strain>
    </source>
</reference>
<evidence type="ECO:0000256" key="2">
    <source>
        <dbReference type="ARBA" id="ARBA00022475"/>
    </source>
</evidence>
<feature type="domain" description="NADH:quinone oxidoreductase/Mrp antiporter transmembrane" evidence="7">
    <location>
        <begin position="117"/>
        <end position="255"/>
    </location>
</feature>
<gene>
    <name evidence="8" type="ORF">S01H4_08557</name>
</gene>
<protein>
    <recommendedName>
        <fullName evidence="7">NADH:quinone oxidoreductase/Mrp antiporter transmembrane domain-containing protein</fullName>
    </recommendedName>
</protein>
<feature type="transmembrane region" description="Helical" evidence="6">
    <location>
        <begin position="195"/>
        <end position="219"/>
    </location>
</feature>
<dbReference type="InterPro" id="IPR050586">
    <property type="entry name" value="CPA3_Na-H_Antiporter_D"/>
</dbReference>
<keyword evidence="3 6" id="KW-0812">Transmembrane</keyword>
<comment type="subcellular location">
    <subcellularLocation>
        <location evidence="1">Cell membrane</location>
        <topology evidence="1">Multi-pass membrane protein</topology>
    </subcellularLocation>
</comment>
<feature type="transmembrane region" description="Helical" evidence="6">
    <location>
        <begin position="123"/>
        <end position="141"/>
    </location>
</feature>
<evidence type="ECO:0000259" key="7">
    <source>
        <dbReference type="Pfam" id="PF00361"/>
    </source>
</evidence>
<evidence type="ECO:0000313" key="8">
    <source>
        <dbReference type="EMBL" id="GAG70487.1"/>
    </source>
</evidence>
<sequence length="264" mass="28501">MMVALLPLVHFGFAALSLAWGRVTRELILLSLVFDAVLVGLLSAGLSQGKPLVIVLGGWEKGIGIELAADRFSLGLTILVLLLGGAVVAYLWHKRLRPYFFMLLHLLLGSVYTLVFARDLFNIYVTLELLTLVSFLLVGYERKPYQIWASLKYLLLASLGLGIYLLGVAIIYYHTGTLNLGLVAARLVDQPNAPWVLLASSLLVTGVAVKSGIFIFSLWLPAAHSSATPAVSALLSGLVIKMGVVVLFRLTSAFSLSLPLLVLG</sequence>
<evidence type="ECO:0000256" key="5">
    <source>
        <dbReference type="ARBA" id="ARBA00023136"/>
    </source>
</evidence>
<evidence type="ECO:0000256" key="6">
    <source>
        <dbReference type="SAM" id="Phobius"/>
    </source>
</evidence>
<dbReference type="InterPro" id="IPR001750">
    <property type="entry name" value="ND/Mrp_TM"/>
</dbReference>
<feature type="transmembrane region" description="Helical" evidence="6">
    <location>
        <begin position="72"/>
        <end position="92"/>
    </location>
</feature>
<dbReference type="GO" id="GO:0005886">
    <property type="term" value="C:plasma membrane"/>
    <property type="evidence" value="ECO:0007669"/>
    <property type="project" value="UniProtKB-SubCell"/>
</dbReference>
<keyword evidence="5 6" id="KW-0472">Membrane</keyword>
<feature type="transmembrane region" description="Helical" evidence="6">
    <location>
        <begin position="153"/>
        <end position="175"/>
    </location>
</feature>
<dbReference type="Pfam" id="PF00361">
    <property type="entry name" value="Proton_antipo_M"/>
    <property type="match status" value="1"/>
</dbReference>
<comment type="caution">
    <text evidence="8">The sequence shown here is derived from an EMBL/GenBank/DDBJ whole genome shotgun (WGS) entry which is preliminary data.</text>
</comment>
<dbReference type="AlphaFoldDB" id="X1AM16"/>
<feature type="non-terminal residue" evidence="8">
    <location>
        <position position="264"/>
    </location>
</feature>
<evidence type="ECO:0000256" key="3">
    <source>
        <dbReference type="ARBA" id="ARBA00022692"/>
    </source>
</evidence>
<organism evidence="8">
    <name type="scientific">marine sediment metagenome</name>
    <dbReference type="NCBI Taxonomy" id="412755"/>
    <lineage>
        <taxon>unclassified sequences</taxon>
        <taxon>metagenomes</taxon>
        <taxon>ecological metagenomes</taxon>
    </lineage>
</organism>
<accession>X1AM16</accession>
<feature type="transmembrane region" description="Helical" evidence="6">
    <location>
        <begin position="99"/>
        <end position="117"/>
    </location>
</feature>
<proteinExistence type="predicted"/>
<dbReference type="EMBL" id="BART01002952">
    <property type="protein sequence ID" value="GAG70487.1"/>
    <property type="molecule type" value="Genomic_DNA"/>
</dbReference>
<dbReference type="PANTHER" id="PTHR42703:SF1">
    <property type="entry name" value="NA(+)_H(+) ANTIPORTER SUBUNIT D1"/>
    <property type="match status" value="1"/>
</dbReference>
<keyword evidence="4 6" id="KW-1133">Transmembrane helix</keyword>
<name>X1AM16_9ZZZZ</name>
<feature type="transmembrane region" description="Helical" evidence="6">
    <location>
        <begin position="231"/>
        <end position="250"/>
    </location>
</feature>
<dbReference type="PANTHER" id="PTHR42703">
    <property type="entry name" value="NADH DEHYDROGENASE"/>
    <property type="match status" value="1"/>
</dbReference>
<keyword evidence="2" id="KW-1003">Cell membrane</keyword>